<comment type="caution">
    <text evidence="1">The sequence shown here is derived from an EMBL/GenBank/DDBJ whole genome shotgun (WGS) entry which is preliminary data.</text>
</comment>
<gene>
    <name evidence="1" type="ORF">NCS57_01480700</name>
</gene>
<evidence type="ECO:0000313" key="1">
    <source>
        <dbReference type="EMBL" id="KAI8648686.1"/>
    </source>
</evidence>
<proteinExistence type="predicted"/>
<name>A0ACC0QDP9_9HYPO</name>
<keyword evidence="2" id="KW-1185">Reference proteome</keyword>
<protein>
    <submittedName>
        <fullName evidence="1">Espin</fullName>
    </submittedName>
</protein>
<dbReference type="EMBL" id="CM046516">
    <property type="protein sequence ID" value="KAI8648686.1"/>
    <property type="molecule type" value="Genomic_DNA"/>
</dbReference>
<accession>A0ACC0QDP9</accession>
<dbReference type="Proteomes" id="UP001065298">
    <property type="component" value="Chromosome 14"/>
</dbReference>
<reference evidence="1" key="1">
    <citation type="submission" date="2022-06" db="EMBL/GenBank/DDBJ databases">
        <title>Fusarium solani species complex genomes reveal bases of compartmentalisation and animal pathogenesis.</title>
        <authorList>
            <person name="Tsai I.J."/>
        </authorList>
    </citation>
    <scope>NUCLEOTIDE SEQUENCE</scope>
    <source>
        <strain evidence="1">Fu6.1</strain>
    </source>
</reference>
<organism evidence="1 2">
    <name type="scientific">Fusarium keratoplasticum</name>
    <dbReference type="NCBI Taxonomy" id="1328300"/>
    <lineage>
        <taxon>Eukaryota</taxon>
        <taxon>Fungi</taxon>
        <taxon>Dikarya</taxon>
        <taxon>Ascomycota</taxon>
        <taxon>Pezizomycotina</taxon>
        <taxon>Sordariomycetes</taxon>
        <taxon>Hypocreomycetidae</taxon>
        <taxon>Hypocreales</taxon>
        <taxon>Nectriaceae</taxon>
        <taxon>Fusarium</taxon>
        <taxon>Fusarium solani species complex</taxon>
    </lineage>
</organism>
<evidence type="ECO:0000313" key="2">
    <source>
        <dbReference type="Proteomes" id="UP001065298"/>
    </source>
</evidence>
<sequence length="110" mass="12200">MNGRHDMVKSLIEAGAAMNILDASGNTPLLWASYKGHMRVVEYLWEDTNQKLRDNDGRTALHLAATAGMEEVVRWLIDMGADKEAKNRAGKTPLYYAARNGHEAVVGMLE</sequence>